<comment type="caution">
    <text evidence="1">The sequence shown here is derived from an EMBL/GenBank/DDBJ whole genome shotgun (WGS) entry which is preliminary data.</text>
</comment>
<evidence type="ECO:0008006" key="3">
    <source>
        <dbReference type="Google" id="ProtNLM"/>
    </source>
</evidence>
<gene>
    <name evidence="1" type="ORF">C7212DRAFT_341013</name>
</gene>
<reference evidence="1 2" key="1">
    <citation type="submission" date="2018-03" db="EMBL/GenBank/DDBJ databases">
        <title>Genomes of Pezizomycetes fungi and the evolution of truffles.</title>
        <authorList>
            <person name="Murat C."/>
            <person name="Payen T."/>
            <person name="Noel B."/>
            <person name="Kuo A."/>
            <person name="Martin F.M."/>
        </authorList>
    </citation>
    <scope>NUCLEOTIDE SEQUENCE [LARGE SCALE GENOMIC DNA]</scope>
    <source>
        <strain evidence="1">091103-1</strain>
    </source>
</reference>
<keyword evidence="2" id="KW-1185">Reference proteome</keyword>
<proteinExistence type="predicted"/>
<accession>A0A317T2B9</accession>
<evidence type="ECO:0000313" key="2">
    <source>
        <dbReference type="Proteomes" id="UP000246991"/>
    </source>
</evidence>
<dbReference type="STRING" id="42249.A0A317T2B9"/>
<dbReference type="EMBL" id="PYWC01000001">
    <property type="protein sequence ID" value="PWW80899.1"/>
    <property type="molecule type" value="Genomic_DNA"/>
</dbReference>
<protein>
    <recommendedName>
        <fullName evidence="3">HTH CENPB-type domain-containing protein</fullName>
    </recommendedName>
</protein>
<organism evidence="1 2">
    <name type="scientific">Tuber magnatum</name>
    <name type="common">white Piedmont truffle</name>
    <dbReference type="NCBI Taxonomy" id="42249"/>
    <lineage>
        <taxon>Eukaryota</taxon>
        <taxon>Fungi</taxon>
        <taxon>Dikarya</taxon>
        <taxon>Ascomycota</taxon>
        <taxon>Pezizomycotina</taxon>
        <taxon>Pezizomycetes</taxon>
        <taxon>Pezizales</taxon>
        <taxon>Tuberaceae</taxon>
        <taxon>Tuber</taxon>
    </lineage>
</organism>
<dbReference type="Gene3D" id="1.10.10.60">
    <property type="entry name" value="Homeodomain-like"/>
    <property type="match status" value="1"/>
</dbReference>
<dbReference type="Proteomes" id="UP000246991">
    <property type="component" value="Unassembled WGS sequence"/>
</dbReference>
<name>A0A317T2B9_9PEZI</name>
<sequence length="459" mass="52686">MGGVDLEWSGPCSIRPGKIPKPVEDIPKTEFLLHSTNSFNTEVQDQHESRSGYVLINANEGEEYMRWKREEVAESSDNREIERSERVENIDNIQNEKKIVDSQKGTRQVGGGRPPEWPKMEERLCGLFLARRQEGLSVDRKWFNRYWKMIFEDEYPEQVEQIILGTKYACSFSDGWFERFKQGKSIVFRVGTTKAQKQPAELEHNILEFLKSVRRNTIPRPNEPTRDVGRYYLDCISNMDQLPLPFEILSGRTYDQKGMKFLRPPDMIAALLFSGLQVAVVMNNYVQPLDVVVNKLLKDLIRELIEEEVEKDLSRWYHPEQRKGMALGEYRILLTKCVDKAWERFHHERADSIRHAFQKVGLALPPNGSANDNISIADLPEITQIFGFHWMQGGLNCNLVNGKKTGSGVTTQDDWAETIRLLQANGGITKKTVKEGGEIGYEEIDGQEEIGSFIAANEE</sequence>
<evidence type="ECO:0000313" key="1">
    <source>
        <dbReference type="EMBL" id="PWW80899.1"/>
    </source>
</evidence>
<dbReference type="AlphaFoldDB" id="A0A317T2B9"/>
<dbReference type="OrthoDB" id="5422788at2759"/>